<dbReference type="AlphaFoldDB" id="A0A550I954"/>
<dbReference type="GO" id="GO:0016757">
    <property type="term" value="F:glycosyltransferase activity"/>
    <property type="evidence" value="ECO:0007669"/>
    <property type="project" value="UniProtKB-KW"/>
</dbReference>
<feature type="transmembrane region" description="Helical" evidence="1">
    <location>
        <begin position="31"/>
        <end position="52"/>
    </location>
</feature>
<keyword evidence="1" id="KW-0812">Transmembrane</keyword>
<evidence type="ECO:0000256" key="1">
    <source>
        <dbReference type="SAM" id="Phobius"/>
    </source>
</evidence>
<sequence length="76" mass="9109">MKDFFEGIQYVVELVLLNPLDELRSLELDSWFLANILNWAFMIIGFLAFLYWMKQLKTFNDRNEENRESTSHSFLG</sequence>
<dbReference type="OrthoDB" id="1467828at2"/>
<organism evidence="2 3">
    <name type="scientific">Christiangramia sabulilitoris</name>
    <dbReference type="NCBI Taxonomy" id="2583991"/>
    <lineage>
        <taxon>Bacteria</taxon>
        <taxon>Pseudomonadati</taxon>
        <taxon>Bacteroidota</taxon>
        <taxon>Flavobacteriia</taxon>
        <taxon>Flavobacteriales</taxon>
        <taxon>Flavobacteriaceae</taxon>
        <taxon>Christiangramia</taxon>
    </lineage>
</organism>
<keyword evidence="2" id="KW-0328">Glycosyltransferase</keyword>
<dbReference type="EMBL" id="VHSF01000001">
    <property type="protein sequence ID" value="TRO67358.1"/>
    <property type="molecule type" value="Genomic_DNA"/>
</dbReference>
<name>A0A550I954_9FLAO</name>
<keyword evidence="1" id="KW-0472">Membrane</keyword>
<dbReference type="InterPro" id="IPR045922">
    <property type="entry name" value="DUF6341"/>
</dbReference>
<evidence type="ECO:0000313" key="3">
    <source>
        <dbReference type="Proteomes" id="UP000315131"/>
    </source>
</evidence>
<keyword evidence="1" id="KW-1133">Transmembrane helix</keyword>
<proteinExistence type="predicted"/>
<dbReference type="Proteomes" id="UP000315131">
    <property type="component" value="Unassembled WGS sequence"/>
</dbReference>
<dbReference type="Pfam" id="PF19868">
    <property type="entry name" value="DUF6341"/>
    <property type="match status" value="1"/>
</dbReference>
<evidence type="ECO:0000313" key="2">
    <source>
        <dbReference type="EMBL" id="TRO67358.1"/>
    </source>
</evidence>
<comment type="caution">
    <text evidence="2">The sequence shown here is derived from an EMBL/GenBank/DDBJ whole genome shotgun (WGS) entry which is preliminary data.</text>
</comment>
<accession>A0A550I954</accession>
<protein>
    <submittedName>
        <fullName evidence="2">Uracil phosphoribosyltransferase</fullName>
    </submittedName>
</protein>
<keyword evidence="2" id="KW-0808">Transferase</keyword>
<gene>
    <name evidence="2" type="ORF">FGM01_05600</name>
</gene>
<keyword evidence="3" id="KW-1185">Reference proteome</keyword>
<dbReference type="RefSeq" id="WP_143410135.1">
    <property type="nucleotide sequence ID" value="NZ_VHSF01000001.1"/>
</dbReference>
<reference evidence="2 3" key="1">
    <citation type="submission" date="2019-06" db="EMBL/GenBank/DDBJ databases">
        <title>Gramella sabulilitoris sp. nov., isolated from a marine sand.</title>
        <authorList>
            <person name="Yoon J.-H."/>
        </authorList>
    </citation>
    <scope>NUCLEOTIDE SEQUENCE [LARGE SCALE GENOMIC DNA]</scope>
    <source>
        <strain evidence="2 3">HSMS-1</strain>
    </source>
</reference>